<reference evidence="2 3" key="1">
    <citation type="submission" date="2020-08" db="EMBL/GenBank/DDBJ databases">
        <title>Sequencing the genomes of 1000 actinobacteria strains.</title>
        <authorList>
            <person name="Klenk H.-P."/>
        </authorList>
    </citation>
    <scope>NUCLEOTIDE SEQUENCE [LARGE SCALE GENOMIC DNA]</scope>
    <source>
        <strain evidence="2 3">DSM 41530</strain>
    </source>
</reference>
<gene>
    <name evidence="2" type="ORF">BJY27_004863</name>
</gene>
<dbReference type="PANTHER" id="PTHR43316">
    <property type="entry name" value="HYDROLASE, HALOACID DELAHOGENASE-RELATED"/>
    <property type="match status" value="1"/>
</dbReference>
<dbReference type="EMBL" id="JACHNG010000001">
    <property type="protein sequence ID" value="MBB4783902.1"/>
    <property type="molecule type" value="Genomic_DNA"/>
</dbReference>
<dbReference type="SFLD" id="SFLDS00003">
    <property type="entry name" value="Haloacid_Dehalogenase"/>
    <property type="match status" value="1"/>
</dbReference>
<keyword evidence="1 2" id="KW-0378">Hydrolase</keyword>
<dbReference type="InterPro" id="IPR036412">
    <property type="entry name" value="HAD-like_sf"/>
</dbReference>
<dbReference type="PANTHER" id="PTHR43316:SF8">
    <property type="entry name" value="HAD FAMILY HYDROLASE"/>
    <property type="match status" value="1"/>
</dbReference>
<dbReference type="Gene3D" id="3.40.50.1000">
    <property type="entry name" value="HAD superfamily/HAD-like"/>
    <property type="match status" value="1"/>
</dbReference>
<name>A0ABR6LQ88_9ACTN</name>
<dbReference type="InterPro" id="IPR006439">
    <property type="entry name" value="HAD-SF_hydro_IA"/>
</dbReference>
<dbReference type="SUPFAM" id="SSF56784">
    <property type="entry name" value="HAD-like"/>
    <property type="match status" value="1"/>
</dbReference>
<dbReference type="Proteomes" id="UP000530530">
    <property type="component" value="Unassembled WGS sequence"/>
</dbReference>
<dbReference type="InterPro" id="IPR051540">
    <property type="entry name" value="S-2-haloacid_dehalogenase"/>
</dbReference>
<organism evidence="2 3">
    <name type="scientific">Streptomyces rapamycinicus</name>
    <dbReference type="NCBI Taxonomy" id="1226757"/>
    <lineage>
        <taxon>Bacteria</taxon>
        <taxon>Bacillati</taxon>
        <taxon>Actinomycetota</taxon>
        <taxon>Actinomycetes</taxon>
        <taxon>Kitasatosporales</taxon>
        <taxon>Streptomycetaceae</taxon>
        <taxon>Streptomyces</taxon>
        <taxon>Streptomyces violaceusniger group</taxon>
    </lineage>
</organism>
<sequence length="280" mass="30899">MIFERLDDAWHTPWRGPRRRSGPVPALSRWEASCAVVAVTVAVTPLVGPGTRPPAWPTLLFMIRAVVFDVGECLVDETREYGTWADWLGVPRHTFAAMFGAVIAQGRDYRETFQVFRPGFDLYEERGKRAQAGQPEHFDDSDLYADVRPTLTALRDAGLWVGIAGNQTVRAGGILRSLDLPADFIATSDDWGVSKPDPAFFSHVADAAPCPAGEILYVGDRLDNDIRPADKVGMKTALVRRGPWATIQWDEPDAVAVPTFRVRSLAELPELVASLSAEER</sequence>
<evidence type="ECO:0000256" key="1">
    <source>
        <dbReference type="ARBA" id="ARBA00022801"/>
    </source>
</evidence>
<evidence type="ECO:0000313" key="3">
    <source>
        <dbReference type="Proteomes" id="UP000530530"/>
    </source>
</evidence>
<keyword evidence="3" id="KW-1185">Reference proteome</keyword>
<dbReference type="GO" id="GO:0016787">
    <property type="term" value="F:hydrolase activity"/>
    <property type="evidence" value="ECO:0007669"/>
    <property type="project" value="UniProtKB-KW"/>
</dbReference>
<evidence type="ECO:0000313" key="2">
    <source>
        <dbReference type="EMBL" id="MBB4783902.1"/>
    </source>
</evidence>
<accession>A0ABR6LQ88</accession>
<dbReference type="NCBIfam" id="TIGR01549">
    <property type="entry name" value="HAD-SF-IA-v1"/>
    <property type="match status" value="1"/>
</dbReference>
<protein>
    <submittedName>
        <fullName evidence="2">HAD superfamily hydrolase (TIGR01549 family)</fullName>
    </submittedName>
</protein>
<dbReference type="InterPro" id="IPR023214">
    <property type="entry name" value="HAD_sf"/>
</dbReference>
<dbReference type="Pfam" id="PF00702">
    <property type="entry name" value="Hydrolase"/>
    <property type="match status" value="1"/>
</dbReference>
<dbReference type="SFLD" id="SFLDG01129">
    <property type="entry name" value="C1.5:_HAD__Beta-PGM__Phosphata"/>
    <property type="match status" value="1"/>
</dbReference>
<comment type="caution">
    <text evidence="2">The sequence shown here is derived from an EMBL/GenBank/DDBJ whole genome shotgun (WGS) entry which is preliminary data.</text>
</comment>
<proteinExistence type="predicted"/>
<dbReference type="PRINTS" id="PR00413">
    <property type="entry name" value="HADHALOGNASE"/>
</dbReference>